<dbReference type="RefSeq" id="WP_124956482.1">
    <property type="nucleotide sequence ID" value="NZ_RRCH01000038.1"/>
</dbReference>
<dbReference type="AlphaFoldDB" id="A0A3P3R6R8"/>
<protein>
    <submittedName>
        <fullName evidence="4">Glycosyltransferase</fullName>
    </submittedName>
</protein>
<dbReference type="Gene3D" id="3.40.50.2000">
    <property type="entry name" value="Glycogen Phosphorylase B"/>
    <property type="match status" value="2"/>
</dbReference>
<dbReference type="SUPFAM" id="SSF53756">
    <property type="entry name" value="UDP-Glycosyltransferase/glycogen phosphorylase"/>
    <property type="match status" value="1"/>
</dbReference>
<dbReference type="GO" id="GO:0016757">
    <property type="term" value="F:glycosyltransferase activity"/>
    <property type="evidence" value="ECO:0007669"/>
    <property type="project" value="InterPro"/>
</dbReference>
<evidence type="ECO:0000313" key="5">
    <source>
        <dbReference type="Proteomes" id="UP000282322"/>
    </source>
</evidence>
<dbReference type="Proteomes" id="UP000282322">
    <property type="component" value="Unassembled WGS sequence"/>
</dbReference>
<dbReference type="InterPro" id="IPR028098">
    <property type="entry name" value="Glyco_trans_4-like_N"/>
</dbReference>
<dbReference type="Pfam" id="PF13439">
    <property type="entry name" value="Glyco_transf_4"/>
    <property type="match status" value="1"/>
</dbReference>
<feature type="domain" description="Glycosyl transferase family 1" evidence="2">
    <location>
        <begin position="179"/>
        <end position="337"/>
    </location>
</feature>
<keyword evidence="5" id="KW-1185">Reference proteome</keyword>
<evidence type="ECO:0000259" key="3">
    <source>
        <dbReference type="Pfam" id="PF13439"/>
    </source>
</evidence>
<dbReference type="InterPro" id="IPR001296">
    <property type="entry name" value="Glyco_trans_1"/>
</dbReference>
<sequence>MADIGIYAPRLRTGTDSAPQQCLSHLIEQFIPRDKITVTVIGHEDPVSRPKPLGDVQWLSVPRTPWQCERAIDNADFDSVLWYRLTDRVQPGFLSTPSVLWYHGDEHWEIPHVDGRAKSYALRVLEGWRMMQFDHVVCVSDDLRRRVADRYPWTPSTSTVPNGIDHDVFTPVETTPHLNGLDSDTPYVFHVSSFDPKKNPQGVLRSFARLEQDVQLVVCGPGWESNTQVREEIDRLGIESEILFTGWIEQQTLVQLLSNAVATVFPSLHETFGLPVLESMACGTPVVASDRYAIPEIAGDGAILVDPEAPEEIAAALDRLITDATRRAELARQGRKRATTFSWQHTADQMVNVFEQVITTSATHDSILG</sequence>
<feature type="domain" description="Glycosyltransferase subfamily 4-like N-terminal" evidence="3">
    <location>
        <begin position="47"/>
        <end position="167"/>
    </location>
</feature>
<dbReference type="PANTHER" id="PTHR46401">
    <property type="entry name" value="GLYCOSYLTRANSFERASE WBBK-RELATED"/>
    <property type="match status" value="1"/>
</dbReference>
<gene>
    <name evidence="4" type="ORF">EIK79_15980</name>
</gene>
<keyword evidence="1" id="KW-0808">Transferase</keyword>
<name>A0A3P3R6R8_9EURY</name>
<dbReference type="PANTHER" id="PTHR46401:SF2">
    <property type="entry name" value="GLYCOSYLTRANSFERASE WBBK-RELATED"/>
    <property type="match status" value="1"/>
</dbReference>
<dbReference type="Pfam" id="PF00534">
    <property type="entry name" value="Glycos_transf_1"/>
    <property type="match status" value="1"/>
</dbReference>
<dbReference type="EMBL" id="RRCH01000038">
    <property type="protein sequence ID" value="RRJ28340.1"/>
    <property type="molecule type" value="Genomic_DNA"/>
</dbReference>
<evidence type="ECO:0000313" key="4">
    <source>
        <dbReference type="EMBL" id="RRJ28340.1"/>
    </source>
</evidence>
<comment type="caution">
    <text evidence="4">The sequence shown here is derived from an EMBL/GenBank/DDBJ whole genome shotgun (WGS) entry which is preliminary data.</text>
</comment>
<evidence type="ECO:0000256" key="1">
    <source>
        <dbReference type="ARBA" id="ARBA00022679"/>
    </source>
</evidence>
<accession>A0A3P3R6R8</accession>
<reference evidence="4 5" key="1">
    <citation type="submission" date="2018-11" db="EMBL/GenBank/DDBJ databases">
        <title>Taxonoimc description of Halomarina strain SPP-AMP-1.</title>
        <authorList>
            <person name="Pal Y."/>
            <person name="Srinivasana K."/>
            <person name="Verma A."/>
            <person name="Kumar P."/>
        </authorList>
    </citation>
    <scope>NUCLEOTIDE SEQUENCE [LARGE SCALE GENOMIC DNA]</scope>
    <source>
        <strain evidence="4 5">SPP-AMP-1</strain>
    </source>
</reference>
<dbReference type="OrthoDB" id="131038at2157"/>
<evidence type="ECO:0000259" key="2">
    <source>
        <dbReference type="Pfam" id="PF00534"/>
    </source>
</evidence>
<dbReference type="CDD" id="cd03809">
    <property type="entry name" value="GT4_MtfB-like"/>
    <property type="match status" value="1"/>
</dbReference>
<organism evidence="4 5">
    <name type="scientific">Halocatena pleomorpha</name>
    <dbReference type="NCBI Taxonomy" id="1785090"/>
    <lineage>
        <taxon>Archaea</taxon>
        <taxon>Methanobacteriati</taxon>
        <taxon>Methanobacteriota</taxon>
        <taxon>Stenosarchaea group</taxon>
        <taxon>Halobacteria</taxon>
        <taxon>Halobacteriales</taxon>
        <taxon>Natronomonadaceae</taxon>
        <taxon>Halocatena</taxon>
    </lineage>
</organism>
<proteinExistence type="predicted"/>